<dbReference type="RefSeq" id="WP_307633125.1">
    <property type="nucleotide sequence ID" value="NZ_JAPHEH010000001.1"/>
</dbReference>
<organism evidence="3 4">
    <name type="scientific">Thiovibrio frasassiensis</name>
    <dbReference type="NCBI Taxonomy" id="2984131"/>
    <lineage>
        <taxon>Bacteria</taxon>
        <taxon>Pseudomonadati</taxon>
        <taxon>Thermodesulfobacteriota</taxon>
        <taxon>Desulfobulbia</taxon>
        <taxon>Desulfobulbales</taxon>
        <taxon>Thiovibrionaceae</taxon>
        <taxon>Thiovibrio</taxon>
    </lineage>
</organism>
<dbReference type="PANTHER" id="PTHR45228:SF1">
    <property type="entry name" value="CYCLIC DI-GMP PHOSPHODIESTERASE TM_0186"/>
    <property type="match status" value="1"/>
</dbReference>
<dbReference type="PANTHER" id="PTHR45228">
    <property type="entry name" value="CYCLIC DI-GMP PHOSPHODIESTERASE TM_0186-RELATED"/>
    <property type="match status" value="1"/>
</dbReference>
<comment type="caution">
    <text evidence="3">The sequence shown here is derived from an EMBL/GenBank/DDBJ whole genome shotgun (WGS) entry which is preliminary data.</text>
</comment>
<dbReference type="AlphaFoldDB" id="A0A9X4MHV9"/>
<dbReference type="SMART" id="SM00471">
    <property type="entry name" value="HDc"/>
    <property type="match status" value="1"/>
</dbReference>
<dbReference type="InterPro" id="IPR003607">
    <property type="entry name" value="HD/PDEase_dom"/>
</dbReference>
<dbReference type="InterPro" id="IPR037522">
    <property type="entry name" value="HD_GYP_dom"/>
</dbReference>
<evidence type="ECO:0000259" key="2">
    <source>
        <dbReference type="PROSITE" id="PS51832"/>
    </source>
</evidence>
<evidence type="ECO:0000313" key="4">
    <source>
        <dbReference type="Proteomes" id="UP001154240"/>
    </source>
</evidence>
<feature type="transmembrane region" description="Helical" evidence="1">
    <location>
        <begin position="39"/>
        <end position="61"/>
    </location>
</feature>
<keyword evidence="1" id="KW-0812">Transmembrane</keyword>
<dbReference type="Gene3D" id="3.30.450.40">
    <property type="match status" value="1"/>
</dbReference>
<dbReference type="SMART" id="SM00065">
    <property type="entry name" value="GAF"/>
    <property type="match status" value="1"/>
</dbReference>
<dbReference type="Proteomes" id="UP001154240">
    <property type="component" value="Unassembled WGS sequence"/>
</dbReference>
<dbReference type="EMBL" id="JAPHEH010000001">
    <property type="protein sequence ID" value="MDG4476155.1"/>
    <property type="molecule type" value="Genomic_DNA"/>
</dbReference>
<sequence length="493" mass="55384">MTSSQLFSIILVIPGIIFLIAAARLCMQTRREVPLSCVGKWRALSALNVFFIAGYLFFIAIQVRQLVFPVEIVTGLIFLGGSLFVFLVIGLSRLTISKVHEADREILRANSALVQKNTELEKEIAARLEAEGRARARLQHLTTLHGIDLVITASLDLRLTMKLFLEQTVAQLGMDAGAILLLNPHTQNLEHGADWGFEGMGIRKSKVRLGEGAAGLAAYERRVVHIPDLTEQPNPFDRRKLLQNERFITYYAVPLIAKGQVKGVFEIYCRQWFETAPEWSDFFEALAIQAAIAIDNATLFRKLQESNIELTLAYDTTIEGWAKALELRDSETEGHTQRVTELTMKVACAVGIREDELDNVRRGAVLHDIGKMAVPDSVLMKAGPLTEEEQVIMRQHPGFAFELLSPIHYLRPALDIPYCHHEWWDGTGYPRGLKGEQIPLAARIFAIADNWDALISDRRYREAWPQAKVAEHIRSLAGTHFDPNLVDIFLATV</sequence>
<reference evidence="3" key="1">
    <citation type="journal article" date="2022" name="bioRxiv">
        <title>Thiovibrio frasassiensisgen. nov., sp. nov., an autotrophic, elemental sulfur disproportionating bacterium isolated from sulfidic karst sediment, and proposal of Thiovibrionaceae fam. nov.</title>
        <authorList>
            <person name="Aronson H."/>
            <person name="Thomas C."/>
            <person name="Bhattacharyya M."/>
            <person name="Eckstein S."/>
            <person name="Jensen S."/>
            <person name="Barco R."/>
            <person name="Macalady J."/>
            <person name="Amend J."/>
        </authorList>
    </citation>
    <scope>NUCLEOTIDE SEQUENCE</scope>
    <source>
        <strain evidence="3">RS19-109</strain>
    </source>
</reference>
<dbReference type="InterPro" id="IPR029016">
    <property type="entry name" value="GAF-like_dom_sf"/>
</dbReference>
<dbReference type="SUPFAM" id="SSF109604">
    <property type="entry name" value="HD-domain/PDEase-like"/>
    <property type="match status" value="1"/>
</dbReference>
<dbReference type="PROSITE" id="PS51832">
    <property type="entry name" value="HD_GYP"/>
    <property type="match status" value="1"/>
</dbReference>
<proteinExistence type="predicted"/>
<protein>
    <submittedName>
        <fullName evidence="3">HD domain-containing protein</fullName>
    </submittedName>
</protein>
<feature type="domain" description="HD-GYP" evidence="2">
    <location>
        <begin position="310"/>
        <end position="493"/>
    </location>
</feature>
<keyword evidence="4" id="KW-1185">Reference proteome</keyword>
<dbReference type="SUPFAM" id="SSF55781">
    <property type="entry name" value="GAF domain-like"/>
    <property type="match status" value="1"/>
</dbReference>
<dbReference type="Pfam" id="PF13487">
    <property type="entry name" value="HD_5"/>
    <property type="match status" value="1"/>
</dbReference>
<dbReference type="Gene3D" id="1.10.3210.10">
    <property type="entry name" value="Hypothetical protein af1432"/>
    <property type="match status" value="1"/>
</dbReference>
<accession>A0A9X4MHV9</accession>
<keyword evidence="1" id="KW-1133">Transmembrane helix</keyword>
<gene>
    <name evidence="3" type="ORF">OLX77_08305</name>
</gene>
<evidence type="ECO:0000256" key="1">
    <source>
        <dbReference type="SAM" id="Phobius"/>
    </source>
</evidence>
<feature type="transmembrane region" description="Helical" evidence="1">
    <location>
        <begin position="67"/>
        <end position="91"/>
    </location>
</feature>
<name>A0A9X4MHV9_9BACT</name>
<keyword evidence="1" id="KW-0472">Membrane</keyword>
<dbReference type="Pfam" id="PF01590">
    <property type="entry name" value="GAF"/>
    <property type="match status" value="1"/>
</dbReference>
<dbReference type="InterPro" id="IPR003018">
    <property type="entry name" value="GAF"/>
</dbReference>
<dbReference type="InterPro" id="IPR052020">
    <property type="entry name" value="Cyclic_di-GMP/3'3'-cGAMP_PDE"/>
</dbReference>
<dbReference type="CDD" id="cd00077">
    <property type="entry name" value="HDc"/>
    <property type="match status" value="1"/>
</dbReference>
<evidence type="ECO:0000313" key="3">
    <source>
        <dbReference type="EMBL" id="MDG4476155.1"/>
    </source>
</evidence>
<feature type="transmembrane region" description="Helical" evidence="1">
    <location>
        <begin position="6"/>
        <end position="27"/>
    </location>
</feature>
<reference evidence="3" key="2">
    <citation type="submission" date="2022-10" db="EMBL/GenBank/DDBJ databases">
        <authorList>
            <person name="Aronson H.S."/>
        </authorList>
    </citation>
    <scope>NUCLEOTIDE SEQUENCE</scope>
    <source>
        <strain evidence="3">RS19-109</strain>
    </source>
</reference>